<accession>A0ACC0BWH5</accession>
<proteinExistence type="predicted"/>
<organism evidence="1 2">
    <name type="scientific">Catharanthus roseus</name>
    <name type="common">Madagascar periwinkle</name>
    <name type="synonym">Vinca rosea</name>
    <dbReference type="NCBI Taxonomy" id="4058"/>
    <lineage>
        <taxon>Eukaryota</taxon>
        <taxon>Viridiplantae</taxon>
        <taxon>Streptophyta</taxon>
        <taxon>Embryophyta</taxon>
        <taxon>Tracheophyta</taxon>
        <taxon>Spermatophyta</taxon>
        <taxon>Magnoliopsida</taxon>
        <taxon>eudicotyledons</taxon>
        <taxon>Gunneridae</taxon>
        <taxon>Pentapetalae</taxon>
        <taxon>asterids</taxon>
        <taxon>lamiids</taxon>
        <taxon>Gentianales</taxon>
        <taxon>Apocynaceae</taxon>
        <taxon>Rauvolfioideae</taxon>
        <taxon>Vinceae</taxon>
        <taxon>Catharanthinae</taxon>
        <taxon>Catharanthus</taxon>
    </lineage>
</organism>
<evidence type="ECO:0000313" key="1">
    <source>
        <dbReference type="EMBL" id="KAI5677030.1"/>
    </source>
</evidence>
<dbReference type="EMBL" id="CM044702">
    <property type="protein sequence ID" value="KAI5677030.1"/>
    <property type="molecule type" value="Genomic_DNA"/>
</dbReference>
<name>A0ACC0BWH5_CATRO</name>
<keyword evidence="2" id="KW-1185">Reference proteome</keyword>
<dbReference type="Proteomes" id="UP001060085">
    <property type="component" value="Linkage Group LG02"/>
</dbReference>
<evidence type="ECO:0000313" key="2">
    <source>
        <dbReference type="Proteomes" id="UP001060085"/>
    </source>
</evidence>
<sequence>MRLPCCSVCQNRYNEEERCPLLLQCGHGFCKECLSRMFSASPDTSLSCPRCRHVSTVGNSVSALKKNYAILALINDSASANNYFSEEDEDEDEEDRKELNQSNSNEVDDDVSRSCGGGGGSGRIEVGVHQGVKLLRMIGDENLSKRTGGVEMWAAIVVGSSGRCRHKVTVKKVPVGEEMDMVWVQGQLEGLRRASMWCRNVCAFHGAARMEDGSLGLVMDRCRGSVETEMQRNEGRLTLEQILRYGADIARGVAELHAAGVVCMNIKPSNLLLDSNGRAVISDYGLPAILKRPACRKARPECESSRVHSCMDCTMLSPNYTAPEAWEPVKKSLNLFWDDAIGISQESDAWSFGCTLVEMCTGSVPWAGLSAEEIYRAVIKARKQPPQYASVVGVGIPRELWKMIGECLQFKASKRPSFSDMLKIFLRHLQEIPCSPPASPDNDMAKFPIANGTEPLPSADLKVGQNNHILLHRLVSEGNLSGVRELLAKSASGFSGSSLSSLLEAQNADGQTALHLACRRGSVELVEAILDYKEANVDILDKDGDPPLVFALAAGSTECVHALIKRNANVRSVLREGLGPSIAHVCAYHGQPDCMLELLLAGADPNAVDDEGESVLHRAVAKKYTECAIVILENGGCRSMGILNSKNLTPLHLCVMTWNVAIVKKWLQLASKEEIASAIDIPSPVGTPLCMASALKKDHESAGRELVRVLLAAGADPSAEDTQHGRTALHTAAMINDYELVKVILDAGVDVNIRNMHNTVPLHVALARGAKSCVELLLSAGANCNLQDDDGDNAFHIAADTAKMIRENLEWIIIMLSDPDAAVGVRNHSGKTLSDYLEGLPREWISEDLMDALMERGVYLSPTIYQVGDWVKFKRSVATPTYGWQGATHKSVGFVQSVPDKDNLIVSFCSGEATRVLANEVIKVIPLDRGQHVQLKPEVKEPRFGWRGHSRDTIGTVLCVDDDGILRVGFPGASRGWKADPAEMERVEEFKVGDWVRIRPSLTTAKHGLGSVTPGSIGVVYCIRPDNSLLLELSYLPTPWHCEPEEVEPVEPFKIGDRVCVKRSVAEPRYAWGGETHHSVGKICDIESDGLLIIEIPNRPIPWQADPSDMEKLEDFKVGDWVRVKASVPSPKYGWEDINRNSVGIIHSLEEDGDVGIAFCFRSKPFCCSVTDVEKVPPFQVGQEIHVMPSVTQPRLGWSNETPATVGKIVRIDLDGALNVKVAGRHSFWKVSPGDAEQLSGFEVGDWVRSKPSLGVRPSYDWNSIGKESLAVVHSILETGYLELACCFRKGKSMTHYTDVEKVQVFKVGQHVKFRAGIVEPRWGWRGAQHDSRGVITSVHADGEVRVSFFGLPGLWRGDPADLEIEQMFEVGEWVKLREYASSWKSIGPGSIGVVQGIGYEGNEWDGNVFIAFCGEQDQWVGHTADLERVNKLMVGQRVRVKNSLKQPRFGWSGHNHSSVGTITSIDADGKLRIYTPAGSKAWALDPSEVELVEEEELCIGDWVRVKATVSTPTHQWGDVSHSSLGVVHHMDNGDLWVAFCFMERLWLCKASEMEKVRPFKVGDKVRIKEGLVTPRWGWGMETHASKGEVVGVDANGKLRIKFQWREGRPWIGDPADIVLDESAI</sequence>
<gene>
    <name evidence="1" type="ORF">M9H77_07980</name>
</gene>
<comment type="caution">
    <text evidence="1">The sequence shown here is derived from an EMBL/GenBank/DDBJ whole genome shotgun (WGS) entry which is preliminary data.</text>
</comment>
<reference evidence="2" key="1">
    <citation type="journal article" date="2023" name="Nat. Plants">
        <title>Single-cell RNA sequencing provides a high-resolution roadmap for understanding the multicellular compartmentation of specialized metabolism.</title>
        <authorList>
            <person name="Sun S."/>
            <person name="Shen X."/>
            <person name="Li Y."/>
            <person name="Li Y."/>
            <person name="Wang S."/>
            <person name="Li R."/>
            <person name="Zhang H."/>
            <person name="Shen G."/>
            <person name="Guo B."/>
            <person name="Wei J."/>
            <person name="Xu J."/>
            <person name="St-Pierre B."/>
            <person name="Chen S."/>
            <person name="Sun C."/>
        </authorList>
    </citation>
    <scope>NUCLEOTIDE SEQUENCE [LARGE SCALE GENOMIC DNA]</scope>
</reference>
<protein>
    <submittedName>
        <fullName evidence="1">Uncharacterized protein</fullName>
    </submittedName>
</protein>